<evidence type="ECO:0000313" key="2">
    <source>
        <dbReference type="Proteomes" id="UP000252558"/>
    </source>
</evidence>
<dbReference type="Proteomes" id="UP000252558">
    <property type="component" value="Unassembled WGS sequence"/>
</dbReference>
<dbReference type="AlphaFoldDB" id="A0A368NED4"/>
<organism evidence="1 2">
    <name type="scientific">Corallincola holothuriorum</name>
    <dbReference type="NCBI Taxonomy" id="2282215"/>
    <lineage>
        <taxon>Bacteria</taxon>
        <taxon>Pseudomonadati</taxon>
        <taxon>Pseudomonadota</taxon>
        <taxon>Gammaproteobacteria</taxon>
        <taxon>Alteromonadales</taxon>
        <taxon>Psychromonadaceae</taxon>
        <taxon>Corallincola</taxon>
    </lineage>
</organism>
<dbReference type="SUPFAM" id="SSF109604">
    <property type="entry name" value="HD-domain/PDEase-like"/>
    <property type="match status" value="1"/>
</dbReference>
<dbReference type="Gene3D" id="1.10.3210.10">
    <property type="entry name" value="Hypothetical protein af1432"/>
    <property type="match status" value="2"/>
</dbReference>
<comment type="caution">
    <text evidence="1">The sequence shown here is derived from an EMBL/GenBank/DDBJ whole genome shotgun (WGS) entry which is preliminary data.</text>
</comment>
<protein>
    <submittedName>
        <fullName evidence="1">Uncharacterized protein</fullName>
    </submittedName>
</protein>
<dbReference type="EMBL" id="QPID01000008">
    <property type="protein sequence ID" value="RCU48848.1"/>
    <property type="molecule type" value="Genomic_DNA"/>
</dbReference>
<proteinExistence type="predicted"/>
<dbReference type="RefSeq" id="WP_114338972.1">
    <property type="nucleotide sequence ID" value="NZ_QPID01000008.1"/>
</dbReference>
<keyword evidence="2" id="KW-1185">Reference proteome</keyword>
<accession>A0A368NED4</accession>
<reference evidence="1 2" key="1">
    <citation type="submission" date="2018-07" db="EMBL/GenBank/DDBJ databases">
        <title>Corallincola holothuriorum sp. nov., a new facultative anaerobe isolated from sea cucumber Apostichopus japonicus.</title>
        <authorList>
            <person name="Xia H."/>
        </authorList>
    </citation>
    <scope>NUCLEOTIDE SEQUENCE [LARGE SCALE GENOMIC DNA]</scope>
    <source>
        <strain evidence="1 2">C4</strain>
    </source>
</reference>
<gene>
    <name evidence="1" type="ORF">DU002_13785</name>
</gene>
<dbReference type="Pfam" id="PF13487">
    <property type="entry name" value="HD_5"/>
    <property type="match status" value="1"/>
</dbReference>
<name>A0A368NED4_9GAMM</name>
<sequence>MKTKAVDKSLHIKHPDTLYLAVDKLFHLSTDGPSSQFVVGVHKLAKIIYQSYPLDAPVVIAHLSLHNDKFSLAVNEALNCAILTCALGYQSHWSSHHVVPLIAAAISKDIADLQLNNNRFDGTRFNEQETLQWHNRGDRAKQWLSAAGVTSELWLEAVAGHAAKMDGSGYPALAGYQLTPAVRLLSWCSFFSEQICPRANRTGLRPRQIIRYALGRRRHAFDRQLINKTAQIFAPIQPGAVIKTEDEQHAIVIGRQNRREAIITSVVTKDLDIQQCNISGIIKRYPTQIDKGRHFLARLIRGWQQMQAQSITLLDGLQIARQETLSPEKITEVAYLFELEEPDIPALARLLTEYPSLLSRLAQQAQRLSRRQLNVSDPKQILMMLGLERASPLVQRNAMLEALEANAGPYQRTLSSLIECYSAFCSLMAEQTKFADMEKTRIISTAQCAGFLLSPELIATRPANIQNDGQRPGFWFKQQDNLRLESLSLAFAKRWQLPPFALNALLLAAERVAPNASRKAIGYAHLLKLCSQLYQHFMATGEMTLTNKETKELAVSLSINDSQLKNTFNTFIQQYHPYTPLD</sequence>
<evidence type="ECO:0000313" key="1">
    <source>
        <dbReference type="EMBL" id="RCU48848.1"/>
    </source>
</evidence>